<accession>A0A1N6FRM3</accession>
<dbReference type="AlphaFoldDB" id="A0A1N6FRM3"/>
<name>A0A1N6FRM3_9RHOB</name>
<feature type="chain" id="PRO_5012907252" evidence="1">
    <location>
        <begin position="17"/>
        <end position="164"/>
    </location>
</feature>
<reference evidence="3" key="1">
    <citation type="submission" date="2016-11" db="EMBL/GenBank/DDBJ databases">
        <authorList>
            <person name="Varghese N."/>
            <person name="Submissions S."/>
        </authorList>
    </citation>
    <scope>NUCLEOTIDE SEQUENCE [LARGE SCALE GENOMIC DNA]</scope>
    <source>
        <strain evidence="3">DSM 29440</strain>
    </source>
</reference>
<sequence length="164" mass="17419">MRAALLFLALSLPAAAQERVLSPERASGYDGILTQCVTFTRESFANDMCAPLETSVAGLASKAGLEHLGLGLVEWGFGTDEYATTPDTLGMIAPLNLTFYIRATAGPDSAAIWASLYREVPEGRLVIWEDSGIGAGERSVIRDGLSTGLARKLEPVFEALAKAN</sequence>
<evidence type="ECO:0000313" key="2">
    <source>
        <dbReference type="EMBL" id="SIN97893.1"/>
    </source>
</evidence>
<gene>
    <name evidence="2" type="ORF">SAMN05444002_1898</name>
</gene>
<dbReference type="EMBL" id="FSRL01000001">
    <property type="protein sequence ID" value="SIN97893.1"/>
    <property type="molecule type" value="Genomic_DNA"/>
</dbReference>
<dbReference type="STRING" id="1217970.SAMN05444002_1898"/>
<evidence type="ECO:0000313" key="3">
    <source>
        <dbReference type="Proteomes" id="UP000184932"/>
    </source>
</evidence>
<dbReference type="OrthoDB" id="7853189at2"/>
<organism evidence="2 3">
    <name type="scientific">Vannielia litorea</name>
    <dbReference type="NCBI Taxonomy" id="1217970"/>
    <lineage>
        <taxon>Bacteria</taxon>
        <taxon>Pseudomonadati</taxon>
        <taxon>Pseudomonadota</taxon>
        <taxon>Alphaproteobacteria</taxon>
        <taxon>Rhodobacterales</taxon>
        <taxon>Paracoccaceae</taxon>
        <taxon>Vannielia</taxon>
    </lineage>
</organism>
<proteinExistence type="predicted"/>
<evidence type="ECO:0000256" key="1">
    <source>
        <dbReference type="SAM" id="SignalP"/>
    </source>
</evidence>
<keyword evidence="1" id="KW-0732">Signal</keyword>
<feature type="signal peptide" evidence="1">
    <location>
        <begin position="1"/>
        <end position="16"/>
    </location>
</feature>
<dbReference type="Proteomes" id="UP000184932">
    <property type="component" value="Unassembled WGS sequence"/>
</dbReference>
<protein>
    <submittedName>
        <fullName evidence="2">Uncharacterized protein</fullName>
    </submittedName>
</protein>
<keyword evidence="3" id="KW-1185">Reference proteome</keyword>
<dbReference type="RefSeq" id="WP_074255983.1">
    <property type="nucleotide sequence ID" value="NZ_FSRL01000001.1"/>
</dbReference>